<dbReference type="SUPFAM" id="SSF53098">
    <property type="entry name" value="Ribonuclease H-like"/>
    <property type="match status" value="1"/>
</dbReference>
<evidence type="ECO:0000313" key="3">
    <source>
        <dbReference type="Proteomes" id="UP000019487"/>
    </source>
</evidence>
<accession>W9CQ54</accession>
<dbReference type="STRING" id="1432307.W9CQ54"/>
<keyword evidence="3" id="KW-1185">Reference proteome</keyword>
<reference evidence="2 3" key="1">
    <citation type="journal article" date="2014" name="Genome Announc.">
        <title>Draft genome sequence of Sclerotinia borealis, a psychrophilic plant pathogenic fungus.</title>
        <authorList>
            <person name="Mardanov A.V."/>
            <person name="Beletsky A.V."/>
            <person name="Kadnikov V.V."/>
            <person name="Ignatov A.N."/>
            <person name="Ravin N.V."/>
        </authorList>
    </citation>
    <scope>NUCLEOTIDE SEQUENCE [LARGE SCALE GENOMIC DNA]</scope>
    <source>
        <strain evidence="3">F-4157</strain>
    </source>
</reference>
<feature type="domain" description="Reverse transcriptase" evidence="1">
    <location>
        <begin position="1"/>
        <end position="169"/>
    </location>
</feature>
<sequence>MDLVASFTHDVETALAAGKKVTIITMDVQDAFDALLKKRLLARITKQGWPKNLFLLINSFLTERKVRVWLEQVTTREHPITCKTPQGFSLSPVLYMLYLVELLSEDTSLRFGYVIECAGKARAVAKHIRGLVKVMQGPPVYAMRKAVTICVLPSLLYGTEACAHLGWHVTQIKKILTVATQRIIPAWKTTPVTALYHETGLPSAMAALKEAKLRFALRLQSINTIHLFTKRIESSIIVKRRDTGSRQRAKTKVQQFGLLIPPIPRSILESLWYTTDYRIDPMEGTDKKTAVKAFNIWWENLYTNQKIWMCIDSISVIWGMRANASMSLQWVFNNCYKAMKDNDIRVKWSPGHESIEGNEAANHFADLSAKKLSWDTGPVS</sequence>
<organism evidence="2 3">
    <name type="scientific">Sclerotinia borealis (strain F-4128)</name>
    <dbReference type="NCBI Taxonomy" id="1432307"/>
    <lineage>
        <taxon>Eukaryota</taxon>
        <taxon>Fungi</taxon>
        <taxon>Dikarya</taxon>
        <taxon>Ascomycota</taxon>
        <taxon>Pezizomycotina</taxon>
        <taxon>Leotiomycetes</taxon>
        <taxon>Helotiales</taxon>
        <taxon>Sclerotiniaceae</taxon>
        <taxon>Sclerotinia</taxon>
    </lineage>
</organism>
<dbReference type="GO" id="GO:0003676">
    <property type="term" value="F:nucleic acid binding"/>
    <property type="evidence" value="ECO:0007669"/>
    <property type="project" value="InterPro"/>
</dbReference>
<comment type="caution">
    <text evidence="2">The sequence shown here is derived from an EMBL/GenBank/DDBJ whole genome shotgun (WGS) entry which is preliminary data.</text>
</comment>
<dbReference type="InterPro" id="IPR036397">
    <property type="entry name" value="RNaseH_sf"/>
</dbReference>
<dbReference type="PROSITE" id="PS50878">
    <property type="entry name" value="RT_POL"/>
    <property type="match status" value="1"/>
</dbReference>
<evidence type="ECO:0000313" key="2">
    <source>
        <dbReference type="EMBL" id="ESZ96630.1"/>
    </source>
</evidence>
<gene>
    <name evidence="2" type="ORF">SBOR_2997</name>
</gene>
<dbReference type="Pfam" id="PF00078">
    <property type="entry name" value="RVT_1"/>
    <property type="match status" value="1"/>
</dbReference>
<dbReference type="PANTHER" id="PTHR33481">
    <property type="entry name" value="REVERSE TRANSCRIPTASE"/>
    <property type="match status" value="1"/>
</dbReference>
<dbReference type="Proteomes" id="UP000019487">
    <property type="component" value="Unassembled WGS sequence"/>
</dbReference>
<evidence type="ECO:0000259" key="1">
    <source>
        <dbReference type="PROSITE" id="PS50878"/>
    </source>
</evidence>
<dbReference type="HOGENOM" id="CLU_727925_0_0_1"/>
<dbReference type="Gene3D" id="3.30.420.10">
    <property type="entry name" value="Ribonuclease H-like superfamily/Ribonuclease H"/>
    <property type="match status" value="1"/>
</dbReference>
<dbReference type="PANTHER" id="PTHR33481:SF1">
    <property type="entry name" value="ENDONUCLEASE_EXONUCLEASE_PHOSPHATASE DOMAIN-CONTAINING PROTEIN-RELATED"/>
    <property type="match status" value="1"/>
</dbReference>
<dbReference type="InterPro" id="IPR012337">
    <property type="entry name" value="RNaseH-like_sf"/>
</dbReference>
<name>W9CQ54_SCLBF</name>
<proteinExistence type="predicted"/>
<dbReference type="OrthoDB" id="3561817at2759"/>
<dbReference type="EMBL" id="AYSA01000131">
    <property type="protein sequence ID" value="ESZ96630.1"/>
    <property type="molecule type" value="Genomic_DNA"/>
</dbReference>
<dbReference type="InterPro" id="IPR000477">
    <property type="entry name" value="RT_dom"/>
</dbReference>
<protein>
    <recommendedName>
        <fullName evidence="1">Reverse transcriptase domain-containing protein</fullName>
    </recommendedName>
</protein>
<dbReference type="AlphaFoldDB" id="W9CQ54"/>